<evidence type="ECO:0000313" key="3">
    <source>
        <dbReference type="Proteomes" id="UP000429644"/>
    </source>
</evidence>
<name>A0A7J9UVF5_9MICO</name>
<dbReference type="PROSITE" id="PS51318">
    <property type="entry name" value="TAT"/>
    <property type="match status" value="1"/>
</dbReference>
<evidence type="ECO:0000256" key="1">
    <source>
        <dbReference type="SAM" id="Phobius"/>
    </source>
</evidence>
<accession>A0A7J9UVF5</accession>
<dbReference type="PIRSF" id="PIRSF037395">
    <property type="entry name" value="UCP037395_ABCper"/>
    <property type="match status" value="1"/>
</dbReference>
<sequence length="260" mass="25964">MTVAAVPLSRRTVVALALASAVGVLAFGWPLLVDAAAALGADAPLVLALVLAGVLAVLFVGLGAGDLDVKAVAVLGLLTAVGAVLRPLAAGTAGVETVFFLLVLAARVFGPGFGFVLGATTLFTSALLTGGVGPWLPFQMLGAAWVGLGAGLLPRRPRGAAELALLAGYAVVAALAFGLAMNLSFWPVQLGLGTQLSFVAGDPAAANLHRFLLFSLATSLAWDLGRAVTTALGVLLLGRPVLATLRRAAARAAFAPGGRS</sequence>
<keyword evidence="3" id="KW-1185">Reference proteome</keyword>
<dbReference type="AlphaFoldDB" id="A0A7J9UVF5"/>
<keyword evidence="1" id="KW-0472">Membrane</keyword>
<keyword evidence="1" id="KW-1133">Transmembrane helix</keyword>
<feature type="transmembrane region" description="Helical" evidence="1">
    <location>
        <begin position="71"/>
        <end position="89"/>
    </location>
</feature>
<feature type="transmembrane region" description="Helical" evidence="1">
    <location>
        <begin position="98"/>
        <end position="123"/>
    </location>
</feature>
<dbReference type="InterPro" id="IPR006311">
    <property type="entry name" value="TAT_signal"/>
</dbReference>
<dbReference type="Proteomes" id="UP000429644">
    <property type="component" value="Unassembled WGS sequence"/>
</dbReference>
<protein>
    <submittedName>
        <fullName evidence="2">ECF transporter S component</fullName>
    </submittedName>
</protein>
<proteinExistence type="predicted"/>
<dbReference type="InterPro" id="IPR017196">
    <property type="entry name" value="ECF_substrate-spec_UCP037395"/>
</dbReference>
<organism evidence="2 3">
    <name type="scientific">Georgenia ruanii</name>
    <dbReference type="NCBI Taxonomy" id="348442"/>
    <lineage>
        <taxon>Bacteria</taxon>
        <taxon>Bacillati</taxon>
        <taxon>Actinomycetota</taxon>
        <taxon>Actinomycetes</taxon>
        <taxon>Micrococcales</taxon>
        <taxon>Bogoriellaceae</taxon>
        <taxon>Georgenia</taxon>
    </lineage>
</organism>
<comment type="caution">
    <text evidence="2">The sequence shown here is derived from an EMBL/GenBank/DDBJ whole genome shotgun (WGS) entry which is preliminary data.</text>
</comment>
<reference evidence="2 3" key="1">
    <citation type="submission" date="2019-10" db="EMBL/GenBank/DDBJ databases">
        <title>Georgenia wutianyii sp. nov. and Georgenia yuyongxinii sp. nov. isolated from plateau pika (Ochotona curzoniae) in the Qinghai-Tibet plateau of China.</title>
        <authorList>
            <person name="Tian Z."/>
        </authorList>
    </citation>
    <scope>NUCLEOTIDE SEQUENCE [LARGE SCALE GENOMIC DNA]</scope>
    <source>
        <strain evidence="2 3">JCM 15130</strain>
    </source>
</reference>
<evidence type="ECO:0000313" key="2">
    <source>
        <dbReference type="EMBL" id="MPV87850.1"/>
    </source>
</evidence>
<feature type="transmembrane region" description="Helical" evidence="1">
    <location>
        <begin position="135"/>
        <end position="153"/>
    </location>
</feature>
<feature type="transmembrane region" description="Helical" evidence="1">
    <location>
        <begin position="45"/>
        <end position="65"/>
    </location>
</feature>
<dbReference type="EMBL" id="WHPD01000913">
    <property type="protein sequence ID" value="MPV87850.1"/>
    <property type="molecule type" value="Genomic_DNA"/>
</dbReference>
<feature type="transmembrane region" description="Helical" evidence="1">
    <location>
        <begin position="12"/>
        <end position="33"/>
    </location>
</feature>
<dbReference type="Gene3D" id="1.10.1760.20">
    <property type="match status" value="1"/>
</dbReference>
<gene>
    <name evidence="2" type="ORF">GB882_04170</name>
</gene>
<feature type="transmembrane region" description="Helical" evidence="1">
    <location>
        <begin position="165"/>
        <end position="188"/>
    </location>
</feature>
<keyword evidence="1" id="KW-0812">Transmembrane</keyword>